<dbReference type="HOGENOM" id="CLU_2157604_0_0_1"/>
<name>K5X8R6_AGABU</name>
<dbReference type="PANTHER" id="PTHR28529:SF2">
    <property type="entry name" value="DNA REPAIR PROTEIN SWI5 HOMOLOG"/>
    <property type="match status" value="1"/>
</dbReference>
<dbReference type="GO" id="GO:0034974">
    <property type="term" value="C:Swi5-Swi2 complex"/>
    <property type="evidence" value="ECO:0007669"/>
    <property type="project" value="TreeGrafter"/>
</dbReference>
<accession>K5X8R6</accession>
<dbReference type="InParanoid" id="K5X8R6"/>
<evidence type="ECO:0008006" key="6">
    <source>
        <dbReference type="Google" id="ProtNLM"/>
    </source>
</evidence>
<gene>
    <name evidence="4" type="ORF">AGABI1DRAFT_124641</name>
</gene>
<dbReference type="GO" id="GO:0010772">
    <property type="term" value="P:meiotic DNA recombinase assembly involved in reciprocal meiotic recombination"/>
    <property type="evidence" value="ECO:0007669"/>
    <property type="project" value="TreeGrafter"/>
</dbReference>
<reference evidence="5" key="1">
    <citation type="journal article" date="2012" name="Proc. Natl. Acad. Sci. U.S.A.">
        <title>Genome sequence of the button mushroom Agaricus bisporus reveals mechanisms governing adaptation to a humic-rich ecological niche.</title>
        <authorList>
            <person name="Morin E."/>
            <person name="Kohler A."/>
            <person name="Baker A.R."/>
            <person name="Foulongne-Oriol M."/>
            <person name="Lombard V."/>
            <person name="Nagy L.G."/>
            <person name="Ohm R.A."/>
            <person name="Patyshakuliyeva A."/>
            <person name="Brun A."/>
            <person name="Aerts A.L."/>
            <person name="Bailey A.M."/>
            <person name="Billette C."/>
            <person name="Coutinho P.M."/>
            <person name="Deakin G."/>
            <person name="Doddapaneni H."/>
            <person name="Floudas D."/>
            <person name="Grimwood J."/>
            <person name="Hilden K."/>
            <person name="Kuees U."/>
            <person name="LaButti K.M."/>
            <person name="Lapidus A."/>
            <person name="Lindquist E.A."/>
            <person name="Lucas S.M."/>
            <person name="Murat C."/>
            <person name="Riley R.W."/>
            <person name="Salamov A.A."/>
            <person name="Schmutz J."/>
            <person name="Subramanian V."/>
            <person name="Woesten H.A.B."/>
            <person name="Xu J."/>
            <person name="Eastwood D.C."/>
            <person name="Foster G.D."/>
            <person name="Sonnenberg A.S."/>
            <person name="Cullen D."/>
            <person name="de Vries R.P."/>
            <person name="Lundell T."/>
            <person name="Hibbett D.S."/>
            <person name="Henrissat B."/>
            <person name="Burton K.S."/>
            <person name="Kerrigan R.W."/>
            <person name="Challen M.P."/>
            <person name="Grigoriev I.V."/>
            <person name="Martin F."/>
        </authorList>
    </citation>
    <scope>NUCLEOTIDE SEQUENCE [LARGE SCALE GENOMIC DNA]</scope>
    <source>
        <strain evidence="5">JB137-S8 / ATCC MYA-4627 / FGSC 10392</strain>
    </source>
</reference>
<proteinExistence type="inferred from homology"/>
<dbReference type="AlphaFoldDB" id="K5X8R6"/>
<dbReference type="RefSeq" id="XP_007325937.1">
    <property type="nucleotide sequence ID" value="XM_007325875.1"/>
</dbReference>
<dbReference type="Gene3D" id="1.20.5.170">
    <property type="match status" value="1"/>
</dbReference>
<dbReference type="EMBL" id="JH971385">
    <property type="protein sequence ID" value="EKM84321.1"/>
    <property type="molecule type" value="Genomic_DNA"/>
</dbReference>
<evidence type="ECO:0000256" key="1">
    <source>
        <dbReference type="ARBA" id="ARBA00008060"/>
    </source>
</evidence>
<sequence>MAPQDFALLFVMYASTSTKVRFSLLVQRPAINILVQKTQARVVALKDEIEALQAALGIDEDAQAIVKLHISLLHRYNEAKDATQILIGRLATLRNTTVRQIHEDYDLKDSD</sequence>
<organism evidence="4 5">
    <name type="scientific">Agaricus bisporus var. burnettii (strain JB137-S8 / ATCC MYA-4627 / FGSC 10392)</name>
    <name type="common">White button mushroom</name>
    <dbReference type="NCBI Taxonomy" id="597362"/>
    <lineage>
        <taxon>Eukaryota</taxon>
        <taxon>Fungi</taxon>
        <taxon>Dikarya</taxon>
        <taxon>Basidiomycota</taxon>
        <taxon>Agaricomycotina</taxon>
        <taxon>Agaricomycetes</taxon>
        <taxon>Agaricomycetidae</taxon>
        <taxon>Agaricales</taxon>
        <taxon>Agaricineae</taxon>
        <taxon>Agaricaceae</taxon>
        <taxon>Agaricus</taxon>
    </lineage>
</organism>
<evidence type="ECO:0000256" key="2">
    <source>
        <dbReference type="ARBA" id="ARBA00022763"/>
    </source>
</evidence>
<evidence type="ECO:0000256" key="3">
    <source>
        <dbReference type="ARBA" id="ARBA00023204"/>
    </source>
</evidence>
<keyword evidence="5" id="KW-1185">Reference proteome</keyword>
<dbReference type="PANTHER" id="PTHR28529">
    <property type="entry name" value="DNA REPAIR PROTEIN SWI5 HOMOLOG"/>
    <property type="match status" value="1"/>
</dbReference>
<dbReference type="Proteomes" id="UP000008493">
    <property type="component" value="Unassembled WGS sequence"/>
</dbReference>
<dbReference type="GO" id="GO:0032798">
    <property type="term" value="C:Swi5-Sfr1 complex"/>
    <property type="evidence" value="ECO:0007669"/>
    <property type="project" value="TreeGrafter"/>
</dbReference>
<evidence type="ECO:0000313" key="5">
    <source>
        <dbReference type="Proteomes" id="UP000008493"/>
    </source>
</evidence>
<keyword evidence="3" id="KW-0234">DNA repair</keyword>
<dbReference type="OMA" id="MAPQDFA"/>
<comment type="similarity">
    <text evidence="1">Belongs to the SWI5/SAE3 family.</text>
</comment>
<dbReference type="OrthoDB" id="255837at2759"/>
<dbReference type="GeneID" id="18826174"/>
<dbReference type="InterPro" id="IPR010760">
    <property type="entry name" value="DNA-repair_Swi5"/>
</dbReference>
<protein>
    <recommendedName>
        <fullName evidence="6">Swi5-domain-containing protein</fullName>
    </recommendedName>
</protein>
<evidence type="ECO:0000313" key="4">
    <source>
        <dbReference type="EMBL" id="EKM84321.1"/>
    </source>
</evidence>
<dbReference type="KEGG" id="abp:AGABI1DRAFT124641"/>
<dbReference type="eggNOG" id="ENOG502SBQH">
    <property type="taxonomic scope" value="Eukaryota"/>
</dbReference>
<dbReference type="GO" id="GO:0000709">
    <property type="term" value="P:meiotic joint molecule formation"/>
    <property type="evidence" value="ECO:0007669"/>
    <property type="project" value="TreeGrafter"/>
</dbReference>
<dbReference type="Pfam" id="PF07061">
    <property type="entry name" value="Swi5"/>
    <property type="match status" value="1"/>
</dbReference>
<keyword evidence="2" id="KW-0227">DNA damage</keyword>